<evidence type="ECO:0000256" key="2">
    <source>
        <dbReference type="SAM" id="Phobius"/>
    </source>
</evidence>
<dbReference type="InterPro" id="IPR025557">
    <property type="entry name" value="DUF4282"/>
</dbReference>
<keyword evidence="2" id="KW-1133">Transmembrane helix</keyword>
<dbReference type="Pfam" id="PF14110">
    <property type="entry name" value="DUF4282"/>
    <property type="match status" value="1"/>
</dbReference>
<accession>A0A9W6RFU7</accession>
<feature type="transmembrane region" description="Helical" evidence="2">
    <location>
        <begin position="98"/>
        <end position="120"/>
    </location>
</feature>
<evidence type="ECO:0000313" key="3">
    <source>
        <dbReference type="EMBL" id="GLY73272.1"/>
    </source>
</evidence>
<sequence length="172" mass="18983">MSNPHDDPGHRPPPPRQGEPQPSYPGGPPPPYQTDPHAYPGPPQQPGGPWQGPPPGHGMPPQPQAHAPRERAGNGFFKALFDLNFDHMVTASLIKFSYALAIVVYSLIALVMLLFAWSFSVWNKPLALATLVATPIVWVAGLLTTRMVLEFVINQFKITEHLKAMRDREGLR</sequence>
<comment type="caution">
    <text evidence="3">The sequence shown here is derived from an EMBL/GenBank/DDBJ whole genome shotgun (WGS) entry which is preliminary data.</text>
</comment>
<name>A0A9W6RFU7_9ACTN</name>
<evidence type="ECO:0008006" key="5">
    <source>
        <dbReference type="Google" id="ProtNLM"/>
    </source>
</evidence>
<protein>
    <recommendedName>
        <fullName evidence="5">DUF4282 domain-containing protein</fullName>
    </recommendedName>
</protein>
<keyword evidence="2" id="KW-0812">Transmembrane</keyword>
<gene>
    <name evidence="3" type="ORF">Airi01_015390</name>
</gene>
<dbReference type="AlphaFoldDB" id="A0A9W6RFU7"/>
<evidence type="ECO:0000256" key="1">
    <source>
        <dbReference type="SAM" id="MobiDB-lite"/>
    </source>
</evidence>
<dbReference type="Proteomes" id="UP001165135">
    <property type="component" value="Unassembled WGS sequence"/>
</dbReference>
<reference evidence="3" key="1">
    <citation type="submission" date="2023-03" db="EMBL/GenBank/DDBJ databases">
        <title>Actinoallomurus iriomotensis NBRC 103681.</title>
        <authorList>
            <person name="Ichikawa N."/>
            <person name="Sato H."/>
            <person name="Tonouchi N."/>
        </authorList>
    </citation>
    <scope>NUCLEOTIDE SEQUENCE</scope>
    <source>
        <strain evidence="3">NBRC 103681</strain>
    </source>
</reference>
<proteinExistence type="predicted"/>
<keyword evidence="2" id="KW-0472">Membrane</keyword>
<feature type="transmembrane region" description="Helical" evidence="2">
    <location>
        <begin position="126"/>
        <end position="149"/>
    </location>
</feature>
<feature type="compositionally biased region" description="Pro residues" evidence="1">
    <location>
        <begin position="11"/>
        <end position="63"/>
    </location>
</feature>
<feature type="compositionally biased region" description="Basic and acidic residues" evidence="1">
    <location>
        <begin position="1"/>
        <end position="10"/>
    </location>
</feature>
<feature type="region of interest" description="Disordered" evidence="1">
    <location>
        <begin position="1"/>
        <end position="69"/>
    </location>
</feature>
<organism evidence="3 4">
    <name type="scientific">Actinoallomurus iriomotensis</name>
    <dbReference type="NCBI Taxonomy" id="478107"/>
    <lineage>
        <taxon>Bacteria</taxon>
        <taxon>Bacillati</taxon>
        <taxon>Actinomycetota</taxon>
        <taxon>Actinomycetes</taxon>
        <taxon>Streptosporangiales</taxon>
        <taxon>Thermomonosporaceae</taxon>
        <taxon>Actinoallomurus</taxon>
    </lineage>
</organism>
<evidence type="ECO:0000313" key="4">
    <source>
        <dbReference type="Proteomes" id="UP001165135"/>
    </source>
</evidence>
<dbReference type="EMBL" id="BSTJ01000001">
    <property type="protein sequence ID" value="GLY73272.1"/>
    <property type="molecule type" value="Genomic_DNA"/>
</dbReference>